<proteinExistence type="predicted"/>
<feature type="region of interest" description="Disordered" evidence="1">
    <location>
        <begin position="33"/>
        <end position="59"/>
    </location>
</feature>
<evidence type="ECO:0000256" key="1">
    <source>
        <dbReference type="SAM" id="MobiDB-lite"/>
    </source>
</evidence>
<protein>
    <submittedName>
        <fullName evidence="2">Uncharacterized protein</fullName>
    </submittedName>
</protein>
<feature type="compositionally biased region" description="Basic residues" evidence="1">
    <location>
        <begin position="33"/>
        <end position="46"/>
    </location>
</feature>
<gene>
    <name evidence="2" type="ORF">V5N11_018946</name>
</gene>
<dbReference type="PANTHER" id="PTHR36048:SF2">
    <property type="entry name" value="(RAPE) HYPOTHETICAL PROTEIN"/>
    <property type="match status" value="1"/>
</dbReference>
<evidence type="ECO:0000313" key="2">
    <source>
        <dbReference type="EMBL" id="KAL1222578.1"/>
    </source>
</evidence>
<reference evidence="2 3" key="1">
    <citation type="submission" date="2024-04" db="EMBL/GenBank/DDBJ databases">
        <title>Genome assembly C_amara_ONT_v2.</title>
        <authorList>
            <person name="Yant L."/>
            <person name="Moore C."/>
            <person name="Slenker M."/>
        </authorList>
    </citation>
    <scope>NUCLEOTIDE SEQUENCE [LARGE SCALE GENOMIC DNA]</scope>
    <source>
        <tissue evidence="2">Leaf</tissue>
    </source>
</reference>
<accession>A0ABD1BZE8</accession>
<keyword evidence="3" id="KW-1185">Reference proteome</keyword>
<dbReference type="EMBL" id="JBANAX010000094">
    <property type="protein sequence ID" value="KAL1222578.1"/>
    <property type="molecule type" value="Genomic_DNA"/>
</dbReference>
<dbReference type="PANTHER" id="PTHR36048">
    <property type="entry name" value="RIBOSOME MATURATION FACTOR"/>
    <property type="match status" value="1"/>
</dbReference>
<sequence>METEAPFVPETIALTEKKVAMALDDIIKLSKRKTNVNKGKKPRREKNKNQKFNGAAARDNTTKVRHHMNSLSAVRQGAVAKRRSNVQGNQFPVTTNIVRKAATAPPLSVRGRALNGGRMTSANQSRRIAPPVQNRSLHAGANTKSHEVDEKVEIRGGKRKTLDSRFASMIKQRETINNYGGVTVQVPRLPPWARARRFPH</sequence>
<name>A0ABD1BZE8_CARAN</name>
<organism evidence="2 3">
    <name type="scientific">Cardamine amara subsp. amara</name>
    <dbReference type="NCBI Taxonomy" id="228776"/>
    <lineage>
        <taxon>Eukaryota</taxon>
        <taxon>Viridiplantae</taxon>
        <taxon>Streptophyta</taxon>
        <taxon>Embryophyta</taxon>
        <taxon>Tracheophyta</taxon>
        <taxon>Spermatophyta</taxon>
        <taxon>Magnoliopsida</taxon>
        <taxon>eudicotyledons</taxon>
        <taxon>Gunneridae</taxon>
        <taxon>Pentapetalae</taxon>
        <taxon>rosids</taxon>
        <taxon>malvids</taxon>
        <taxon>Brassicales</taxon>
        <taxon>Brassicaceae</taxon>
        <taxon>Cardamineae</taxon>
        <taxon>Cardamine</taxon>
    </lineage>
</organism>
<evidence type="ECO:0000313" key="3">
    <source>
        <dbReference type="Proteomes" id="UP001558713"/>
    </source>
</evidence>
<dbReference type="AlphaFoldDB" id="A0ABD1BZE8"/>
<comment type="caution">
    <text evidence="2">The sequence shown here is derived from an EMBL/GenBank/DDBJ whole genome shotgun (WGS) entry which is preliminary data.</text>
</comment>
<dbReference type="Proteomes" id="UP001558713">
    <property type="component" value="Unassembled WGS sequence"/>
</dbReference>